<dbReference type="AlphaFoldDB" id="A0A5C3NAF9"/>
<sequence>MALTQETREWAVRIAQDLNRAGVHSSVERVSAIGSDMEQVAICLGRESRDVEAQKRKDLQRLAADILGSVKSFKERVIPLLMTVTSLKTQLERAQEENARLSMGLAQVEYLRADHAHVHALVRHNEEIIAVLSKAVDDAKAETVTARQDKKGVDDELDKLKGQYATLERKVKSKETALEQVKLDFGKRIKSREEELEMVKGQRKALKDAEMKYKGKVDMMSRRIADLEDKLRLTESHSHSSTSSSSHPTVSQNVVDLDSDDDFDAAPLPTPPLSSDPAWPPQAEVRGAQIPVLPQKRKAADAGLPLALDRNGKLKGCVRLGSRRKW</sequence>
<evidence type="ECO:0000313" key="3">
    <source>
        <dbReference type="Proteomes" id="UP000305948"/>
    </source>
</evidence>
<reference evidence="2 3" key="1">
    <citation type="journal article" date="2019" name="Nat. Ecol. Evol.">
        <title>Megaphylogeny resolves global patterns of mushroom evolution.</title>
        <authorList>
            <person name="Varga T."/>
            <person name="Krizsan K."/>
            <person name="Foldi C."/>
            <person name="Dima B."/>
            <person name="Sanchez-Garcia M."/>
            <person name="Sanchez-Ramirez S."/>
            <person name="Szollosi G.J."/>
            <person name="Szarkandi J.G."/>
            <person name="Papp V."/>
            <person name="Albert L."/>
            <person name="Andreopoulos W."/>
            <person name="Angelini C."/>
            <person name="Antonin V."/>
            <person name="Barry K.W."/>
            <person name="Bougher N.L."/>
            <person name="Buchanan P."/>
            <person name="Buyck B."/>
            <person name="Bense V."/>
            <person name="Catcheside P."/>
            <person name="Chovatia M."/>
            <person name="Cooper J."/>
            <person name="Damon W."/>
            <person name="Desjardin D."/>
            <person name="Finy P."/>
            <person name="Geml J."/>
            <person name="Haridas S."/>
            <person name="Hughes K."/>
            <person name="Justo A."/>
            <person name="Karasinski D."/>
            <person name="Kautmanova I."/>
            <person name="Kiss B."/>
            <person name="Kocsube S."/>
            <person name="Kotiranta H."/>
            <person name="LaButti K.M."/>
            <person name="Lechner B.E."/>
            <person name="Liimatainen K."/>
            <person name="Lipzen A."/>
            <person name="Lukacs Z."/>
            <person name="Mihaltcheva S."/>
            <person name="Morgado L.N."/>
            <person name="Niskanen T."/>
            <person name="Noordeloos M.E."/>
            <person name="Ohm R.A."/>
            <person name="Ortiz-Santana B."/>
            <person name="Ovrebo C."/>
            <person name="Racz N."/>
            <person name="Riley R."/>
            <person name="Savchenko A."/>
            <person name="Shiryaev A."/>
            <person name="Soop K."/>
            <person name="Spirin V."/>
            <person name="Szebenyi C."/>
            <person name="Tomsovsky M."/>
            <person name="Tulloss R.E."/>
            <person name="Uehling J."/>
            <person name="Grigoriev I.V."/>
            <person name="Vagvolgyi C."/>
            <person name="Papp T."/>
            <person name="Martin F.M."/>
            <person name="Miettinen O."/>
            <person name="Hibbett D.S."/>
            <person name="Nagy L.G."/>
        </authorList>
    </citation>
    <scope>NUCLEOTIDE SEQUENCE [LARGE SCALE GENOMIC DNA]</scope>
    <source>
        <strain evidence="2 3">OMC1185</strain>
    </source>
</reference>
<accession>A0A5C3NAF9</accession>
<proteinExistence type="predicted"/>
<gene>
    <name evidence="2" type="ORF">OE88DRAFT_1733368</name>
</gene>
<dbReference type="EMBL" id="ML213507">
    <property type="protein sequence ID" value="TFK53446.1"/>
    <property type="molecule type" value="Genomic_DNA"/>
</dbReference>
<evidence type="ECO:0000256" key="1">
    <source>
        <dbReference type="SAM" id="MobiDB-lite"/>
    </source>
</evidence>
<organism evidence="2 3">
    <name type="scientific">Heliocybe sulcata</name>
    <dbReference type="NCBI Taxonomy" id="5364"/>
    <lineage>
        <taxon>Eukaryota</taxon>
        <taxon>Fungi</taxon>
        <taxon>Dikarya</taxon>
        <taxon>Basidiomycota</taxon>
        <taxon>Agaricomycotina</taxon>
        <taxon>Agaricomycetes</taxon>
        <taxon>Gloeophyllales</taxon>
        <taxon>Gloeophyllaceae</taxon>
        <taxon>Heliocybe</taxon>
    </lineage>
</organism>
<dbReference type="Proteomes" id="UP000305948">
    <property type="component" value="Unassembled WGS sequence"/>
</dbReference>
<name>A0A5C3NAF9_9AGAM</name>
<keyword evidence="3" id="KW-1185">Reference proteome</keyword>
<dbReference type="OrthoDB" id="3253198at2759"/>
<feature type="region of interest" description="Disordered" evidence="1">
    <location>
        <begin position="233"/>
        <end position="296"/>
    </location>
</feature>
<protein>
    <submittedName>
        <fullName evidence="2">Uncharacterized protein</fullName>
    </submittedName>
</protein>
<feature type="compositionally biased region" description="Pro residues" evidence="1">
    <location>
        <begin position="268"/>
        <end position="280"/>
    </location>
</feature>
<evidence type="ECO:0000313" key="2">
    <source>
        <dbReference type="EMBL" id="TFK53446.1"/>
    </source>
</evidence>